<name>A0AAW6EBG2_9FIRM</name>
<feature type="signal peptide" evidence="3">
    <location>
        <begin position="1"/>
        <end position="23"/>
    </location>
</feature>
<keyword evidence="2" id="KW-1133">Transmembrane helix</keyword>
<feature type="transmembrane region" description="Helical" evidence="2">
    <location>
        <begin position="210"/>
        <end position="229"/>
    </location>
</feature>
<evidence type="ECO:0000256" key="3">
    <source>
        <dbReference type="SAM" id="SignalP"/>
    </source>
</evidence>
<evidence type="ECO:0008006" key="6">
    <source>
        <dbReference type="Google" id="ProtNLM"/>
    </source>
</evidence>
<organism evidence="4 5">
    <name type="scientific">Ruminococcus bicirculans</name>
    <name type="common">ex Wegman et al. 2014</name>
    <dbReference type="NCBI Taxonomy" id="1160721"/>
    <lineage>
        <taxon>Bacteria</taxon>
        <taxon>Bacillati</taxon>
        <taxon>Bacillota</taxon>
        <taxon>Clostridia</taxon>
        <taxon>Eubacteriales</taxon>
        <taxon>Oscillospiraceae</taxon>
        <taxon>Ruminococcus</taxon>
    </lineage>
</organism>
<evidence type="ECO:0000256" key="2">
    <source>
        <dbReference type="SAM" id="Phobius"/>
    </source>
</evidence>
<feature type="chain" id="PRO_5043431429" description="Gram-positive cocci surface proteins LPxTG domain-containing protein" evidence="3">
    <location>
        <begin position="24"/>
        <end position="234"/>
    </location>
</feature>
<dbReference type="RefSeq" id="WP_046438111.1">
    <property type="nucleotide sequence ID" value="NZ_DAWBUL010000118.1"/>
</dbReference>
<keyword evidence="2" id="KW-0472">Membrane</keyword>
<dbReference type="Proteomes" id="UP001211015">
    <property type="component" value="Unassembled WGS sequence"/>
</dbReference>
<dbReference type="EMBL" id="JAQMLV010000020">
    <property type="protein sequence ID" value="MDB8745817.1"/>
    <property type="molecule type" value="Genomic_DNA"/>
</dbReference>
<reference evidence="4" key="1">
    <citation type="submission" date="2023-01" db="EMBL/GenBank/DDBJ databases">
        <title>Human gut microbiome strain richness.</title>
        <authorList>
            <person name="Chen-Liaw A."/>
        </authorList>
    </citation>
    <scope>NUCLEOTIDE SEQUENCE</scope>
    <source>
        <strain evidence="4">1001275st1_F4_1001275B_160808</strain>
    </source>
</reference>
<sequence length="234" mass="25977">MKKIITTVFCTAIALCSGLNVYAAEILERDYIEAEIWEEMWNGKGDNGLDFPEASYKHHLLDKWLDENYGSEDYDWTEIGELQYEYKDYYRRLIEDWDFEDDNEGGWTINTEDNHYSFFLLNGMWQMTDKNGDTVDTFPPYSTLEEDDPEIADGYEINDDGADSPRVIGKVTGGTETTSEGGSSAEGNDTTVSPSDGSEGNSDGSGASSLAIIAGVTALAGVGGAAYYFTRKRK</sequence>
<protein>
    <recommendedName>
        <fullName evidence="6">Gram-positive cocci surface proteins LPxTG domain-containing protein</fullName>
    </recommendedName>
</protein>
<accession>A0AAW6EBG2</accession>
<keyword evidence="2" id="KW-0812">Transmembrane</keyword>
<keyword evidence="3" id="KW-0732">Signal</keyword>
<evidence type="ECO:0000313" key="4">
    <source>
        <dbReference type="EMBL" id="MDB8745817.1"/>
    </source>
</evidence>
<evidence type="ECO:0000256" key="1">
    <source>
        <dbReference type="SAM" id="MobiDB-lite"/>
    </source>
</evidence>
<evidence type="ECO:0000313" key="5">
    <source>
        <dbReference type="Proteomes" id="UP001211015"/>
    </source>
</evidence>
<comment type="caution">
    <text evidence="4">The sequence shown here is derived from an EMBL/GenBank/DDBJ whole genome shotgun (WGS) entry which is preliminary data.</text>
</comment>
<proteinExistence type="predicted"/>
<dbReference type="AlphaFoldDB" id="A0AAW6EBG2"/>
<feature type="compositionally biased region" description="Low complexity" evidence="1">
    <location>
        <begin position="173"/>
        <end position="207"/>
    </location>
</feature>
<gene>
    <name evidence="4" type="ORF">PNU62_12380</name>
</gene>
<feature type="compositionally biased region" description="Acidic residues" evidence="1">
    <location>
        <begin position="144"/>
        <end position="162"/>
    </location>
</feature>
<feature type="region of interest" description="Disordered" evidence="1">
    <location>
        <begin position="136"/>
        <end position="207"/>
    </location>
</feature>